<dbReference type="Pfam" id="PF01116">
    <property type="entry name" value="F_bP_aldolase"/>
    <property type="match status" value="1"/>
</dbReference>
<dbReference type="Proteomes" id="UP000198847">
    <property type="component" value="Unassembled WGS sequence"/>
</dbReference>
<feature type="active site" description="Proton donor" evidence="1">
    <location>
        <position position="81"/>
    </location>
</feature>
<sequence>MLVNTRQMLNMAKKNKYAIAQPNAWDSHSLRAIIRASQESRCPVILGLAEVHFGYLSPEEVAHMVSFYAGKTDVPVALHLDHGASYNAIVRAIRAGFTSVMIDASQLAFEENIKVTAEIVKMAHAVDVTVEAELGHVGVGLEYEKIDAVAKDLFTKPGQAREFVTRTGVDSLAVAIGTAHGEYKGEPRLDLERLVEIASAVEVPLVLHGGSGTGDERLESAIRCGISKVNIFTDLTKAAAAETRLVPPSVSYPDEGMLGEEAVIECLQHYFRVFGCVNRAADTSYEQKFTMCTDFAAGGSA</sequence>
<evidence type="ECO:0000256" key="2">
    <source>
        <dbReference type="PIRSR" id="PIRSR001359-2"/>
    </source>
</evidence>
<comment type="cofactor">
    <cofactor evidence="3">
        <name>Zn(2+)</name>
        <dbReference type="ChEBI" id="CHEBI:29105"/>
    </cofactor>
    <text evidence="3">Binds 2 Zn(2+) ions per subunit. One is catalytic and the other provides a structural contribution.</text>
</comment>
<dbReference type="NCBIfam" id="TIGR00167">
    <property type="entry name" value="cbbA"/>
    <property type="match status" value="1"/>
</dbReference>
<dbReference type="PANTHER" id="PTHR30304">
    <property type="entry name" value="D-TAGATOSE-1,6-BISPHOSPHATE ALDOLASE"/>
    <property type="match status" value="1"/>
</dbReference>
<accession>A0A1H8QZS8</accession>
<feature type="binding site" evidence="3">
    <location>
        <position position="133"/>
    </location>
    <ligand>
        <name>Zn(2+)</name>
        <dbReference type="ChEBI" id="CHEBI:29105"/>
        <label>2</label>
    </ligand>
</feature>
<keyword evidence="3" id="KW-0862">Zinc</keyword>
<evidence type="ECO:0000256" key="3">
    <source>
        <dbReference type="PIRSR" id="PIRSR001359-3"/>
    </source>
</evidence>
<dbReference type="RefSeq" id="WP_091744094.1">
    <property type="nucleotide sequence ID" value="NZ_FODY01000003.1"/>
</dbReference>
<dbReference type="Gene3D" id="3.20.20.70">
    <property type="entry name" value="Aldolase class I"/>
    <property type="match status" value="1"/>
</dbReference>
<gene>
    <name evidence="4" type="ORF">SAMN04490178_103120</name>
</gene>
<dbReference type="InterPro" id="IPR013785">
    <property type="entry name" value="Aldolase_TIM"/>
</dbReference>
<dbReference type="InterPro" id="IPR050246">
    <property type="entry name" value="Class_II_FBP_aldolase"/>
</dbReference>
<dbReference type="GO" id="GO:0009025">
    <property type="term" value="F:tagatose-bisphosphate aldolase activity"/>
    <property type="evidence" value="ECO:0007669"/>
    <property type="project" value="TreeGrafter"/>
</dbReference>
<name>A0A1H8QZS8_9FIRM</name>
<dbReference type="GO" id="GO:0008270">
    <property type="term" value="F:zinc ion binding"/>
    <property type="evidence" value="ECO:0007669"/>
    <property type="project" value="InterPro"/>
</dbReference>
<dbReference type="PANTHER" id="PTHR30304:SF0">
    <property type="entry name" value="D-TAGATOSE-1,6-BISPHOSPHATE ALDOLASE SUBUNIT GATY-RELATED"/>
    <property type="match status" value="1"/>
</dbReference>
<keyword evidence="3" id="KW-0479">Metal-binding</keyword>
<feature type="binding site" evidence="2">
    <location>
        <begin position="230"/>
        <end position="233"/>
    </location>
    <ligand>
        <name>dihydroxyacetone phosphate</name>
        <dbReference type="ChEBI" id="CHEBI:57642"/>
    </ligand>
</feature>
<dbReference type="CDD" id="cd00947">
    <property type="entry name" value="TBP_aldolase_IIB"/>
    <property type="match status" value="1"/>
</dbReference>
<dbReference type="InterPro" id="IPR000771">
    <property type="entry name" value="FBA_II"/>
</dbReference>
<feature type="binding site" evidence="3">
    <location>
        <position position="180"/>
    </location>
    <ligand>
        <name>Zn(2+)</name>
        <dbReference type="ChEBI" id="CHEBI:29105"/>
        <label>1</label>
        <note>catalytic</note>
    </ligand>
</feature>
<evidence type="ECO:0000313" key="4">
    <source>
        <dbReference type="EMBL" id="SEO59829.1"/>
    </source>
</evidence>
<reference evidence="4 5" key="1">
    <citation type="submission" date="2016-10" db="EMBL/GenBank/DDBJ databases">
        <authorList>
            <person name="de Groot N.N."/>
        </authorList>
    </citation>
    <scope>NUCLEOTIDE SEQUENCE [LARGE SCALE GENOMIC DNA]</scope>
    <source>
        <strain evidence="4 5">DSM 13305</strain>
    </source>
</reference>
<dbReference type="PROSITE" id="PS00602">
    <property type="entry name" value="ALDOLASE_CLASS_II_1"/>
    <property type="match status" value="1"/>
</dbReference>
<feature type="binding site" evidence="3">
    <location>
        <position position="82"/>
    </location>
    <ligand>
        <name>Zn(2+)</name>
        <dbReference type="ChEBI" id="CHEBI:29105"/>
        <label>1</label>
        <note>catalytic</note>
    </ligand>
</feature>
<keyword evidence="5" id="KW-1185">Reference proteome</keyword>
<dbReference type="EMBL" id="FODY01000003">
    <property type="protein sequence ID" value="SEO59829.1"/>
    <property type="molecule type" value="Genomic_DNA"/>
</dbReference>
<feature type="binding site" evidence="2">
    <location>
        <position position="181"/>
    </location>
    <ligand>
        <name>dihydroxyacetone phosphate</name>
        <dbReference type="ChEBI" id="CHEBI:57642"/>
    </ligand>
</feature>
<dbReference type="STRING" id="112903.SAMN04490178_103120"/>
<feature type="binding site" evidence="2">
    <location>
        <begin position="209"/>
        <end position="211"/>
    </location>
    <ligand>
        <name>dihydroxyacetone phosphate</name>
        <dbReference type="ChEBI" id="CHEBI:57642"/>
    </ligand>
</feature>
<evidence type="ECO:0000256" key="1">
    <source>
        <dbReference type="PIRSR" id="PIRSR001359-1"/>
    </source>
</evidence>
<dbReference type="PIRSF" id="PIRSF001359">
    <property type="entry name" value="F_bP_aldolase_II"/>
    <property type="match status" value="1"/>
</dbReference>
<feature type="binding site" evidence="3">
    <location>
        <position position="103"/>
    </location>
    <ligand>
        <name>Zn(2+)</name>
        <dbReference type="ChEBI" id="CHEBI:29105"/>
        <label>2</label>
    </ligand>
</feature>
<dbReference type="AlphaFoldDB" id="A0A1H8QZS8"/>
<feature type="binding site" evidence="3">
    <location>
        <position position="208"/>
    </location>
    <ligand>
        <name>Zn(2+)</name>
        <dbReference type="ChEBI" id="CHEBI:29105"/>
        <label>1</label>
        <note>catalytic</note>
    </ligand>
</feature>
<evidence type="ECO:0000313" key="5">
    <source>
        <dbReference type="Proteomes" id="UP000198847"/>
    </source>
</evidence>
<organism evidence="4 5">
    <name type="scientific">Propionispora vibrioides</name>
    <dbReference type="NCBI Taxonomy" id="112903"/>
    <lineage>
        <taxon>Bacteria</taxon>
        <taxon>Bacillati</taxon>
        <taxon>Bacillota</taxon>
        <taxon>Negativicutes</taxon>
        <taxon>Selenomonadales</taxon>
        <taxon>Sporomusaceae</taxon>
        <taxon>Propionispora</taxon>
    </lineage>
</organism>
<dbReference type="OrthoDB" id="9803995at2"/>
<dbReference type="SUPFAM" id="SSF51569">
    <property type="entry name" value="Aldolase"/>
    <property type="match status" value="1"/>
</dbReference>
<proteinExistence type="predicted"/>
<protein>
    <submittedName>
        <fullName evidence="4">Fructose-bisphosphate aldolase</fullName>
    </submittedName>
</protein>
<dbReference type="GO" id="GO:0005829">
    <property type="term" value="C:cytosol"/>
    <property type="evidence" value="ECO:0007669"/>
    <property type="project" value="TreeGrafter"/>
</dbReference>
<dbReference type="GO" id="GO:0005975">
    <property type="term" value="P:carbohydrate metabolic process"/>
    <property type="evidence" value="ECO:0007669"/>
    <property type="project" value="InterPro"/>
</dbReference>